<dbReference type="AlphaFoldDB" id="A0A1R0GMH2"/>
<dbReference type="EMBL" id="LSSL01007260">
    <property type="protein sequence ID" value="OLY78082.1"/>
    <property type="molecule type" value="Genomic_DNA"/>
</dbReference>
<feature type="compositionally biased region" description="Low complexity" evidence="1">
    <location>
        <begin position="67"/>
        <end position="99"/>
    </location>
</feature>
<proteinExistence type="predicted"/>
<protein>
    <submittedName>
        <fullName evidence="2">Uncharacterized protein</fullName>
    </submittedName>
</protein>
<keyword evidence="3" id="KW-1185">Reference proteome</keyword>
<organism evidence="2 3">
    <name type="scientific">Smittium mucronatum</name>
    <dbReference type="NCBI Taxonomy" id="133383"/>
    <lineage>
        <taxon>Eukaryota</taxon>
        <taxon>Fungi</taxon>
        <taxon>Fungi incertae sedis</taxon>
        <taxon>Zoopagomycota</taxon>
        <taxon>Kickxellomycotina</taxon>
        <taxon>Harpellomycetes</taxon>
        <taxon>Harpellales</taxon>
        <taxon>Legeriomycetaceae</taxon>
        <taxon>Smittium</taxon>
    </lineage>
</organism>
<dbReference type="Proteomes" id="UP000187455">
    <property type="component" value="Unassembled WGS sequence"/>
</dbReference>
<accession>A0A1R0GMH2</accession>
<gene>
    <name evidence="2" type="ORF">AYI68_g7877</name>
</gene>
<reference evidence="2 3" key="1">
    <citation type="journal article" date="2016" name="Mol. Biol. Evol.">
        <title>Genome-Wide Survey of Gut Fungi (Harpellales) Reveals the First Horizontally Transferred Ubiquitin Gene from a Mosquito Host.</title>
        <authorList>
            <person name="Wang Y."/>
            <person name="White M.M."/>
            <person name="Kvist S."/>
            <person name="Moncalvo J.M."/>
        </authorList>
    </citation>
    <scope>NUCLEOTIDE SEQUENCE [LARGE SCALE GENOMIC DNA]</scope>
    <source>
        <strain evidence="2 3">ALG-7-W6</strain>
    </source>
</reference>
<sequence>MVPPLPVHPIIPHFAHMPGLPMGRIPMNFPMPMGHPMNNMAINQQNMQFHQQMARNQLNSQMRPGMMMPQMPMNLGMHQPPMQFNAMNGNNNSQQNAHINQKRKLEE</sequence>
<comment type="caution">
    <text evidence="2">The sequence shown here is derived from an EMBL/GenBank/DDBJ whole genome shotgun (WGS) entry which is preliminary data.</text>
</comment>
<evidence type="ECO:0000313" key="2">
    <source>
        <dbReference type="EMBL" id="OLY78082.1"/>
    </source>
</evidence>
<name>A0A1R0GMH2_9FUNG</name>
<dbReference type="STRING" id="133383.A0A1R0GMH2"/>
<evidence type="ECO:0000313" key="3">
    <source>
        <dbReference type="Proteomes" id="UP000187455"/>
    </source>
</evidence>
<feature type="region of interest" description="Disordered" evidence="1">
    <location>
        <begin position="67"/>
        <end position="107"/>
    </location>
</feature>
<evidence type="ECO:0000256" key="1">
    <source>
        <dbReference type="SAM" id="MobiDB-lite"/>
    </source>
</evidence>